<dbReference type="InterPro" id="IPR038872">
    <property type="entry name" value="Put_GTT3"/>
</dbReference>
<dbReference type="Proteomes" id="UP000193218">
    <property type="component" value="Unassembled WGS sequence"/>
</dbReference>
<evidence type="ECO:0000313" key="1">
    <source>
        <dbReference type="EMBL" id="ORX34370.1"/>
    </source>
</evidence>
<organism evidence="1 2">
    <name type="scientific">Kockovaella imperatae</name>
    <dbReference type="NCBI Taxonomy" id="4999"/>
    <lineage>
        <taxon>Eukaryota</taxon>
        <taxon>Fungi</taxon>
        <taxon>Dikarya</taxon>
        <taxon>Basidiomycota</taxon>
        <taxon>Agaricomycotina</taxon>
        <taxon>Tremellomycetes</taxon>
        <taxon>Tremellales</taxon>
        <taxon>Cuniculitremaceae</taxon>
        <taxon>Kockovaella</taxon>
    </lineage>
</organism>
<comment type="caution">
    <text evidence="1">The sequence shown here is derived from an EMBL/GenBank/DDBJ whole genome shotgun (WGS) entry which is preliminary data.</text>
</comment>
<dbReference type="OrthoDB" id="5569309at2759"/>
<dbReference type="PANTHER" id="PTHR41807">
    <property type="entry name" value="GLUTATHIONE TRANSFERASE 3"/>
    <property type="match status" value="1"/>
</dbReference>
<dbReference type="GO" id="GO:0016020">
    <property type="term" value="C:membrane"/>
    <property type="evidence" value="ECO:0007669"/>
    <property type="project" value="TreeGrafter"/>
</dbReference>
<sequence length="359" mass="39298">MSDTQYSGSLLNKRKAELSEIASSLGLADPDAKMTELIKTIQDHLEKNEKDLMSTPKYKGLYVRKGRVVLVAPRHHDTETPAPEVVKTVEGTVKKPRKSMNKALDRIADAIDPANIALPESPINVSKIQHEAQQLSKALVPSNGLPKDVSVRARQVSNKLVKIGRDSQSRVDKGVSLLREYLSNPEHIVASALAVELAFLFAHVLQFYDHTIFFPPPGGASGTFPSLFHSLFFWMPKFHLDMRIPDAIGLGYRAEIWPAVSWWFSTTVLPALAGSTVITFGKTHKARSSHAGRGTTSQSGLPRPDPFTFALFRFALLLYPLTSAAPSSLVDALEMSGNLQGRALGAGLLAMLLLAERLQ</sequence>
<name>A0A1Y1U8K1_9TREE</name>
<dbReference type="InParanoid" id="A0A1Y1U8K1"/>
<dbReference type="PANTHER" id="PTHR41807:SF1">
    <property type="entry name" value="GLUTATHIONE TRANSFERASE 3"/>
    <property type="match status" value="1"/>
</dbReference>
<accession>A0A1Y1U8K1</accession>
<dbReference type="RefSeq" id="XP_021868633.1">
    <property type="nucleotide sequence ID" value="XM_022018618.1"/>
</dbReference>
<keyword evidence="2" id="KW-1185">Reference proteome</keyword>
<reference evidence="1 2" key="1">
    <citation type="submission" date="2017-03" db="EMBL/GenBank/DDBJ databases">
        <title>Widespread Adenine N6-methylation of Active Genes in Fungi.</title>
        <authorList>
            <consortium name="DOE Joint Genome Institute"/>
            <person name="Mondo S.J."/>
            <person name="Dannebaum R.O."/>
            <person name="Kuo R.C."/>
            <person name="Louie K.B."/>
            <person name="Bewick A.J."/>
            <person name="Labutti K."/>
            <person name="Haridas S."/>
            <person name="Kuo A."/>
            <person name="Salamov A."/>
            <person name="Ahrendt S.R."/>
            <person name="Lau R."/>
            <person name="Bowen B.P."/>
            <person name="Lipzen A."/>
            <person name="Sullivan W."/>
            <person name="Andreopoulos W.B."/>
            <person name="Clum A."/>
            <person name="Lindquist E."/>
            <person name="Daum C."/>
            <person name="Northen T.R."/>
            <person name="Ramamoorthy G."/>
            <person name="Schmitz R.J."/>
            <person name="Gryganskyi A."/>
            <person name="Culley D."/>
            <person name="Magnuson J."/>
            <person name="James T.Y."/>
            <person name="O'Malley M.A."/>
            <person name="Stajich J.E."/>
            <person name="Spatafora J.W."/>
            <person name="Visel A."/>
            <person name="Grigoriev I.V."/>
        </authorList>
    </citation>
    <scope>NUCLEOTIDE SEQUENCE [LARGE SCALE GENOMIC DNA]</scope>
    <source>
        <strain evidence="1 2">NRRL Y-17943</strain>
    </source>
</reference>
<gene>
    <name evidence="1" type="ORF">BD324DRAFT_653148</name>
</gene>
<evidence type="ECO:0000313" key="2">
    <source>
        <dbReference type="Proteomes" id="UP000193218"/>
    </source>
</evidence>
<dbReference type="EMBL" id="NBSH01000014">
    <property type="protein sequence ID" value="ORX34370.1"/>
    <property type="molecule type" value="Genomic_DNA"/>
</dbReference>
<protein>
    <submittedName>
        <fullName evidence="1">Uncharacterized protein</fullName>
    </submittedName>
</protein>
<dbReference type="GeneID" id="33560427"/>
<dbReference type="STRING" id="4999.A0A1Y1U8K1"/>
<dbReference type="AlphaFoldDB" id="A0A1Y1U8K1"/>
<proteinExistence type="predicted"/>